<dbReference type="InterPro" id="IPR036188">
    <property type="entry name" value="FAD/NAD-bd_sf"/>
</dbReference>
<keyword evidence="5" id="KW-0963">Cytoplasm</keyword>
<name>A0ABW8MIU3_9BURK</name>
<dbReference type="Proteomes" id="UP001620514">
    <property type="component" value="Unassembled WGS sequence"/>
</dbReference>
<evidence type="ECO:0000256" key="2">
    <source>
        <dbReference type="ARBA" id="ARBA00022827"/>
    </source>
</evidence>
<reference evidence="7 8" key="1">
    <citation type="submission" date="2024-10" db="EMBL/GenBank/DDBJ databases">
        <authorList>
            <person name="Deangelis K."/>
            <person name="Huntemann M."/>
            <person name="Clum A."/>
            <person name="Wang J."/>
            <person name="Palaniappan K."/>
            <person name="Ritter S."/>
            <person name="Chen I.-M."/>
            <person name="Stamatis D."/>
            <person name="Reddy T."/>
            <person name="O'Malley R."/>
            <person name="Daum C."/>
            <person name="Ng V."/>
            <person name="Ivanova N."/>
            <person name="Kyrpides N."/>
            <person name="Woyke T."/>
        </authorList>
    </citation>
    <scope>NUCLEOTIDE SEQUENCE [LARGE SCALE GENOMIC DNA]</scope>
    <source>
        <strain evidence="7 8">GAS97</strain>
    </source>
</reference>
<comment type="function">
    <text evidence="5">An FAD-requiring monooxygenase active on some tetracycline antibiotic derivatives, which leads to their inactivation. Hydroxylates carbon 11a of tetracycline and some analogs.</text>
</comment>
<reference evidence="7 8" key="2">
    <citation type="submission" date="2024-11" db="EMBL/GenBank/DDBJ databases">
        <title>Using genomics to understand microbial adaptation to soil warming.</title>
        <authorList>
            <person name="Deangelis K.M. PhD."/>
        </authorList>
    </citation>
    <scope>NUCLEOTIDE SEQUENCE [LARGE SCALE GENOMIC DNA]</scope>
    <source>
        <strain evidence="7 8">GAS97</strain>
    </source>
</reference>
<comment type="catalytic activity">
    <reaction evidence="5">
        <text>a tetracycline + NADPH + O2 + H(+) = an 11a-hydroxytetracycline + NADP(+) + H2O</text>
        <dbReference type="Rhea" id="RHEA:61444"/>
        <dbReference type="ChEBI" id="CHEBI:15377"/>
        <dbReference type="ChEBI" id="CHEBI:15378"/>
        <dbReference type="ChEBI" id="CHEBI:15379"/>
        <dbReference type="ChEBI" id="CHEBI:57783"/>
        <dbReference type="ChEBI" id="CHEBI:58349"/>
        <dbReference type="ChEBI" id="CHEBI:144644"/>
        <dbReference type="ChEBI" id="CHEBI:144645"/>
    </reaction>
</comment>
<organism evidence="7 8">
    <name type="scientific">Caballeronia udeis</name>
    <dbReference type="NCBI Taxonomy" id="1232866"/>
    <lineage>
        <taxon>Bacteria</taxon>
        <taxon>Pseudomonadati</taxon>
        <taxon>Pseudomonadota</taxon>
        <taxon>Betaproteobacteria</taxon>
        <taxon>Burkholderiales</taxon>
        <taxon>Burkholderiaceae</taxon>
        <taxon>Caballeronia</taxon>
    </lineage>
</organism>
<keyword evidence="2 5" id="KW-0274">FAD</keyword>
<dbReference type="Gene3D" id="3.50.50.60">
    <property type="entry name" value="FAD/NAD(P)-binding domain"/>
    <property type="match status" value="1"/>
</dbReference>
<feature type="binding site" evidence="5">
    <location>
        <position position="40"/>
    </location>
    <ligand>
        <name>NADPH</name>
        <dbReference type="ChEBI" id="CHEBI:57783"/>
    </ligand>
</feature>
<evidence type="ECO:0000256" key="4">
    <source>
        <dbReference type="ARBA" id="ARBA00023033"/>
    </source>
</evidence>
<sequence length="377" mass="39831">MNTSIAIIGAGLGGLTLARVLHVHGIAATIYEAEASANTRSQGGMLDIHEYNGQLALKAARLFDQFLAIIHAGGQASRVLDKDGKVLLDEPDDGTGGRPEVPRGELRRILLDSLPAGTVRWGHKVTAVSPLGGGRHVLTFADGSTATTDLLVGADGAWSRVRPLLSDAKPAYVGTSFIETYLFDVDTRHKASAEAVGGGALFALAPGKGIFAHREPNGVLHTYVELHKPKDWIDSIDFSDPVAARTHVAREFGGWAPELTALITHGETDPVPRPIHALPVEHRWDRVPGATLLGDAAHLMIPSGEGANLAMFDGAELGKAIAANPDDIEAALTAYEKDLFPRSASEAVEAQGVLEVCLGPNAPQSLVDFFTNNQPAK</sequence>
<comment type="caution">
    <text evidence="7">The sequence shown here is derived from an EMBL/GenBank/DDBJ whole genome shotgun (WGS) entry which is preliminary data.</text>
</comment>
<comment type="cofactor">
    <cofactor evidence="5">
        <name>FAD</name>
        <dbReference type="ChEBI" id="CHEBI:57692"/>
    </cofactor>
</comment>
<keyword evidence="3 5" id="KW-0560">Oxidoreductase</keyword>
<evidence type="ECO:0000313" key="8">
    <source>
        <dbReference type="Proteomes" id="UP001620514"/>
    </source>
</evidence>
<dbReference type="InterPro" id="IPR043683">
    <property type="entry name" value="TetX_monooxygenase"/>
</dbReference>
<comment type="similarity">
    <text evidence="5">Belongs to the aromatic-ring hydroxylase family. TetX subfamily.</text>
</comment>
<proteinExistence type="inferred from homology"/>
<dbReference type="PANTHER" id="PTHR46972">
    <property type="entry name" value="MONOOXYGENASE ASQM-RELATED"/>
    <property type="match status" value="1"/>
</dbReference>
<evidence type="ECO:0000256" key="1">
    <source>
        <dbReference type="ARBA" id="ARBA00022630"/>
    </source>
</evidence>
<accession>A0ABW8MIU3</accession>
<feature type="binding site" evidence="5">
    <location>
        <position position="295"/>
    </location>
    <ligand>
        <name>FAD</name>
        <dbReference type="ChEBI" id="CHEBI:57692"/>
    </ligand>
</feature>
<dbReference type="RefSeq" id="WP_404606584.1">
    <property type="nucleotide sequence ID" value="NZ_JBIYDN010000006.1"/>
</dbReference>
<keyword evidence="8" id="KW-1185">Reference proteome</keyword>
<comment type="subunit">
    <text evidence="5">Monomer.</text>
</comment>
<dbReference type="EC" id="1.14.13.-" evidence="5"/>
<dbReference type="InterPro" id="IPR002938">
    <property type="entry name" value="FAD-bd"/>
</dbReference>
<evidence type="ECO:0000256" key="5">
    <source>
        <dbReference type="HAMAP-Rule" id="MF_00845"/>
    </source>
</evidence>
<evidence type="ECO:0000259" key="6">
    <source>
        <dbReference type="Pfam" id="PF01494"/>
    </source>
</evidence>
<comment type="subcellular location">
    <subcellularLocation>
        <location evidence="5">Cytoplasm</location>
    </subcellularLocation>
</comment>
<keyword evidence="5" id="KW-0521">NADP</keyword>
<feature type="binding site" evidence="5">
    <location>
        <position position="47"/>
    </location>
    <ligand>
        <name>FAD</name>
        <dbReference type="ChEBI" id="CHEBI:57692"/>
    </ligand>
</feature>
<dbReference type="EMBL" id="JBIYDN010000006">
    <property type="protein sequence ID" value="MFK4442361.1"/>
    <property type="molecule type" value="Genomic_DNA"/>
</dbReference>
<dbReference type="SUPFAM" id="SSF51905">
    <property type="entry name" value="FAD/NAD(P)-binding domain"/>
    <property type="match status" value="1"/>
</dbReference>
<gene>
    <name evidence="7" type="ORF">ABH943_002377</name>
</gene>
<keyword evidence="5" id="KW-0547">Nucleotide-binding</keyword>
<protein>
    <recommendedName>
        <fullName evidence="5">Flavin-dependent monooxygenase</fullName>
    </recommendedName>
    <alternativeName>
        <fullName evidence="5">TetX monooxygenase</fullName>
        <shortName evidence="5">TetX</shortName>
        <ecNumber evidence="5">1.14.13.-</ecNumber>
    </alternativeName>
</protein>
<dbReference type="HAMAP" id="MF_00845">
    <property type="entry name" value="TetX_monooxygenase"/>
    <property type="match status" value="1"/>
</dbReference>
<dbReference type="Pfam" id="PF01494">
    <property type="entry name" value="FAD_binding_3"/>
    <property type="match status" value="1"/>
</dbReference>
<keyword evidence="1 5" id="KW-0285">Flavoprotein</keyword>
<feature type="domain" description="FAD-binding" evidence="6">
    <location>
        <begin position="3"/>
        <end position="166"/>
    </location>
</feature>
<feature type="binding site" evidence="5">
    <location>
        <position position="103"/>
    </location>
    <ligand>
        <name>FAD</name>
        <dbReference type="ChEBI" id="CHEBI:57692"/>
    </ligand>
</feature>
<evidence type="ECO:0000256" key="3">
    <source>
        <dbReference type="ARBA" id="ARBA00023002"/>
    </source>
</evidence>
<comment type="domain">
    <text evidence="5">Consists of an N-terminal FAD-binding domain with a Rossman fold and a C-terminal substrate-binding domain.</text>
</comment>
<keyword evidence="4 5" id="KW-0503">Monooxygenase</keyword>
<evidence type="ECO:0000313" key="7">
    <source>
        <dbReference type="EMBL" id="MFK4442361.1"/>
    </source>
</evidence>
<dbReference type="PANTHER" id="PTHR46972:SF1">
    <property type="entry name" value="FAD DEPENDENT OXIDOREDUCTASE DOMAIN-CONTAINING PROTEIN"/>
    <property type="match status" value="1"/>
</dbReference>
<dbReference type="PRINTS" id="PR00420">
    <property type="entry name" value="RNGMNOXGNASE"/>
</dbReference>